<protein>
    <submittedName>
        <fullName evidence="7">Asterix</fullName>
    </submittedName>
</protein>
<dbReference type="PANTHER" id="PTHR13193">
    <property type="entry name" value="CGI-140"/>
    <property type="match status" value="1"/>
</dbReference>
<evidence type="ECO:0000256" key="4">
    <source>
        <dbReference type="ARBA" id="ARBA00022989"/>
    </source>
</evidence>
<name>V9XQP7_SCHMD</name>
<evidence type="ECO:0000256" key="3">
    <source>
        <dbReference type="ARBA" id="ARBA00022692"/>
    </source>
</evidence>
<keyword evidence="4 6" id="KW-1133">Transmembrane helix</keyword>
<accession>V9XQP7</accession>
<evidence type="ECO:0000256" key="1">
    <source>
        <dbReference type="ARBA" id="ARBA00004370"/>
    </source>
</evidence>
<dbReference type="AlphaFoldDB" id="V9XQP7"/>
<feature type="transmembrane region" description="Helical" evidence="6">
    <location>
        <begin position="76"/>
        <end position="93"/>
    </location>
</feature>
<dbReference type="PANTHER" id="PTHR13193:SF0">
    <property type="entry name" value="PAT COMPLEX SUBUNIT ASTERIX"/>
    <property type="match status" value="1"/>
</dbReference>
<sequence length="102" mass="11442">MNSTNDPRRPNKIHRYKAPVADGIPQDPTSDYINAIGMVLSMCGLMLKLKWAAWMAIYCAFITFANTKSSEDTKQTLSGFMLSISAVIMSYMQNIQPMTLPF</sequence>
<dbReference type="GO" id="GO:0044183">
    <property type="term" value="F:protein folding chaperone"/>
    <property type="evidence" value="ECO:0007669"/>
    <property type="project" value="InterPro"/>
</dbReference>
<organism evidence="7">
    <name type="scientific">Schmidtea mediterranea</name>
    <name type="common">Freshwater planarian flatworm</name>
    <dbReference type="NCBI Taxonomy" id="79327"/>
    <lineage>
        <taxon>Eukaryota</taxon>
        <taxon>Metazoa</taxon>
        <taxon>Spiralia</taxon>
        <taxon>Lophotrochozoa</taxon>
        <taxon>Platyhelminthes</taxon>
        <taxon>Rhabditophora</taxon>
        <taxon>Seriata</taxon>
        <taxon>Tricladida</taxon>
        <taxon>Continenticola</taxon>
        <taxon>Geoplanoidea</taxon>
        <taxon>Dugesiidae</taxon>
        <taxon>Schmidtea</taxon>
    </lineage>
</organism>
<keyword evidence="5 6" id="KW-0472">Membrane</keyword>
<evidence type="ECO:0000313" key="7">
    <source>
        <dbReference type="EMBL" id="AHD24737.1"/>
    </source>
</evidence>
<evidence type="ECO:0000256" key="5">
    <source>
        <dbReference type="ARBA" id="ARBA00023136"/>
    </source>
</evidence>
<comment type="subcellular location">
    <subcellularLocation>
        <location evidence="1">Membrane</location>
    </subcellularLocation>
</comment>
<comment type="similarity">
    <text evidence="2">Belongs to the Asterix family.</text>
</comment>
<dbReference type="Pfam" id="PF03669">
    <property type="entry name" value="ASTER"/>
    <property type="match status" value="1"/>
</dbReference>
<evidence type="ECO:0000256" key="2">
    <source>
        <dbReference type="ARBA" id="ARBA00009066"/>
    </source>
</evidence>
<dbReference type="GO" id="GO:0045048">
    <property type="term" value="P:protein insertion into ER membrane"/>
    <property type="evidence" value="ECO:0007669"/>
    <property type="project" value="InterPro"/>
</dbReference>
<dbReference type="EMBL" id="KF730680">
    <property type="protein sequence ID" value="AHD24737.1"/>
    <property type="molecule type" value="mRNA"/>
</dbReference>
<dbReference type="OrthoDB" id="284718at2759"/>
<evidence type="ECO:0000256" key="6">
    <source>
        <dbReference type="SAM" id="Phobius"/>
    </source>
</evidence>
<dbReference type="InterPro" id="IPR005351">
    <property type="entry name" value="ASTER"/>
</dbReference>
<proteinExistence type="evidence at transcript level"/>
<feature type="transmembrane region" description="Helical" evidence="6">
    <location>
        <begin position="35"/>
        <end position="64"/>
    </location>
</feature>
<keyword evidence="3 6" id="KW-0812">Transmembrane</keyword>
<dbReference type="GO" id="GO:0005789">
    <property type="term" value="C:endoplasmic reticulum membrane"/>
    <property type="evidence" value="ECO:0007669"/>
    <property type="project" value="InterPro"/>
</dbReference>
<reference evidence="7" key="1">
    <citation type="submission" date="2013-10" db="EMBL/GenBank/DDBJ databases">
        <title>Expression cloning of novel planarian secreted proteins by a yeast-based Signal Sequence Trap screen.</title>
        <authorList>
            <person name="Rossi A."/>
        </authorList>
    </citation>
    <scope>NUCLEOTIDE SEQUENCE</scope>
</reference>